<keyword evidence="8" id="KW-0966">Cell projection</keyword>
<keyword evidence="3" id="KW-0963">Cytoplasm</keyword>
<dbReference type="PANTHER" id="PTHR14517:SF10">
    <property type="entry name" value="RIB43A-LIKE WITH COILED-COILS PROTEIN 2"/>
    <property type="match status" value="1"/>
</dbReference>
<keyword evidence="7" id="KW-0206">Cytoskeleton</keyword>
<dbReference type="Proteomes" id="UP001162483">
    <property type="component" value="Unassembled WGS sequence"/>
</dbReference>
<comment type="subcellular location">
    <subcellularLocation>
        <location evidence="1">Cytoplasm</location>
        <location evidence="1">Cytoskeleton</location>
        <location evidence="1">Flagellum axoneme</location>
    </subcellularLocation>
</comment>
<evidence type="ECO:0000256" key="8">
    <source>
        <dbReference type="ARBA" id="ARBA00023273"/>
    </source>
</evidence>
<dbReference type="PANTHER" id="PTHR14517">
    <property type="entry name" value="RIB43A-RELATED"/>
    <property type="match status" value="1"/>
</dbReference>
<name>A0ABN9A6A8_9NEOB</name>
<reference evidence="12" key="1">
    <citation type="submission" date="2023-05" db="EMBL/GenBank/DDBJ databases">
        <authorList>
            <person name="Stuckert A."/>
        </authorList>
    </citation>
    <scope>NUCLEOTIDE SEQUENCE</scope>
</reference>
<evidence type="ECO:0000313" key="13">
    <source>
        <dbReference type="Proteomes" id="UP001162483"/>
    </source>
</evidence>
<evidence type="ECO:0000256" key="10">
    <source>
        <dbReference type="SAM" id="Coils"/>
    </source>
</evidence>
<accession>A0ABN9A6A8</accession>
<evidence type="ECO:0000256" key="7">
    <source>
        <dbReference type="ARBA" id="ARBA00023212"/>
    </source>
</evidence>
<comment type="similarity">
    <text evidence="2">Belongs to the RIB43A family.</text>
</comment>
<feature type="coiled-coil region" evidence="10">
    <location>
        <begin position="185"/>
        <end position="239"/>
    </location>
</feature>
<proteinExistence type="inferred from homology"/>
<keyword evidence="4" id="KW-0282">Flagellum</keyword>
<dbReference type="EMBL" id="CATNWA010000006">
    <property type="protein sequence ID" value="CAI9531542.1"/>
    <property type="molecule type" value="Genomic_DNA"/>
</dbReference>
<keyword evidence="13" id="KW-1185">Reference proteome</keyword>
<evidence type="ECO:0000256" key="5">
    <source>
        <dbReference type="ARBA" id="ARBA00023054"/>
    </source>
</evidence>
<evidence type="ECO:0000256" key="1">
    <source>
        <dbReference type="ARBA" id="ARBA00004611"/>
    </source>
</evidence>
<keyword evidence="5 10" id="KW-0175">Coiled coil</keyword>
<evidence type="ECO:0000313" key="12">
    <source>
        <dbReference type="EMBL" id="CAI9531542.1"/>
    </source>
</evidence>
<dbReference type="InterPro" id="IPR008805">
    <property type="entry name" value="RIB43A"/>
</dbReference>
<evidence type="ECO:0000256" key="4">
    <source>
        <dbReference type="ARBA" id="ARBA00022846"/>
    </source>
</evidence>
<sequence>MQKLDLPVDMKEATVLQRRRDAELQRQSRVFDARVRTIGVDKDALDHQVRDTKTLEQTENQRQEAFDAQMVQNDKITCLLDNRQKEEIQNLNKAVNEFRLCFQKKEDRREFDLYDPQVLNKELPARVSDDDPRCTVSGVQKLMGEDLTERNRRDAQQEQLREWSLQQQRERQNALKDKRLADGLYDKHRIELDKKAMELQRMEEKARRDICTFTKEFNKVQVEESLERRKLEKQQEEEDNSVEISNLVEGDLLSENPAPSNKCIWPTSHSC</sequence>
<evidence type="ECO:0000256" key="6">
    <source>
        <dbReference type="ARBA" id="ARBA00023069"/>
    </source>
</evidence>
<evidence type="ECO:0000256" key="11">
    <source>
        <dbReference type="SAM" id="MobiDB-lite"/>
    </source>
</evidence>
<gene>
    <name evidence="12" type="ORF">SPARVUS_LOCUS23979</name>
</gene>
<comment type="subunit">
    <text evidence="9">Microtubule inner protein component of sperm flagellar doublet microtubules.</text>
</comment>
<dbReference type="Pfam" id="PF05914">
    <property type="entry name" value="RIB43A"/>
    <property type="match status" value="1"/>
</dbReference>
<evidence type="ECO:0000256" key="3">
    <source>
        <dbReference type="ARBA" id="ARBA00022490"/>
    </source>
</evidence>
<comment type="caution">
    <text evidence="12">The sequence shown here is derived from an EMBL/GenBank/DDBJ whole genome shotgun (WGS) entry which is preliminary data.</text>
</comment>
<keyword evidence="6" id="KW-0969">Cilium</keyword>
<evidence type="ECO:0008006" key="14">
    <source>
        <dbReference type="Google" id="ProtNLM"/>
    </source>
</evidence>
<protein>
    <recommendedName>
        <fullName evidence="14">RIB43A-like with coiled-coils protein 2</fullName>
    </recommendedName>
</protein>
<organism evidence="12 13">
    <name type="scientific">Staurois parvus</name>
    <dbReference type="NCBI Taxonomy" id="386267"/>
    <lineage>
        <taxon>Eukaryota</taxon>
        <taxon>Metazoa</taxon>
        <taxon>Chordata</taxon>
        <taxon>Craniata</taxon>
        <taxon>Vertebrata</taxon>
        <taxon>Euteleostomi</taxon>
        <taxon>Amphibia</taxon>
        <taxon>Batrachia</taxon>
        <taxon>Anura</taxon>
        <taxon>Neobatrachia</taxon>
        <taxon>Ranoidea</taxon>
        <taxon>Ranidae</taxon>
        <taxon>Staurois</taxon>
    </lineage>
</organism>
<feature type="region of interest" description="Disordered" evidence="11">
    <location>
        <begin position="248"/>
        <end position="271"/>
    </location>
</feature>
<evidence type="ECO:0000256" key="2">
    <source>
        <dbReference type="ARBA" id="ARBA00006875"/>
    </source>
</evidence>
<evidence type="ECO:0000256" key="9">
    <source>
        <dbReference type="ARBA" id="ARBA00046435"/>
    </source>
</evidence>